<keyword evidence="3" id="KW-1185">Reference proteome</keyword>
<dbReference type="InterPro" id="IPR036188">
    <property type="entry name" value="FAD/NAD-bd_sf"/>
</dbReference>
<dbReference type="GO" id="GO:0004497">
    <property type="term" value="F:monooxygenase activity"/>
    <property type="evidence" value="ECO:0007669"/>
    <property type="project" value="UniProtKB-KW"/>
</dbReference>
<protein>
    <submittedName>
        <fullName evidence="2">FAD-dependent monooxygenase</fullName>
    </submittedName>
</protein>
<feature type="non-terminal residue" evidence="2">
    <location>
        <position position="112"/>
    </location>
</feature>
<proteinExistence type="predicted"/>
<dbReference type="Pfam" id="PF01494">
    <property type="entry name" value="FAD_binding_3"/>
    <property type="match status" value="1"/>
</dbReference>
<keyword evidence="2" id="KW-0560">Oxidoreductase</keyword>
<comment type="caution">
    <text evidence="2">The sequence shown here is derived from an EMBL/GenBank/DDBJ whole genome shotgun (WGS) entry which is preliminary data.</text>
</comment>
<evidence type="ECO:0000313" key="2">
    <source>
        <dbReference type="EMBL" id="MFD0854289.1"/>
    </source>
</evidence>
<dbReference type="Proteomes" id="UP001597083">
    <property type="component" value="Unassembled WGS sequence"/>
</dbReference>
<dbReference type="Gene3D" id="3.50.50.60">
    <property type="entry name" value="FAD/NAD(P)-binding domain"/>
    <property type="match status" value="1"/>
</dbReference>
<organism evidence="2 3">
    <name type="scientific">Actinomadura adrarensis</name>
    <dbReference type="NCBI Taxonomy" id="1819600"/>
    <lineage>
        <taxon>Bacteria</taxon>
        <taxon>Bacillati</taxon>
        <taxon>Actinomycetota</taxon>
        <taxon>Actinomycetes</taxon>
        <taxon>Streptosporangiales</taxon>
        <taxon>Thermomonosporaceae</taxon>
        <taxon>Actinomadura</taxon>
    </lineage>
</organism>
<gene>
    <name evidence="2" type="ORF">ACFQ07_18770</name>
</gene>
<evidence type="ECO:0000313" key="3">
    <source>
        <dbReference type="Proteomes" id="UP001597083"/>
    </source>
</evidence>
<accession>A0ABW3CJY2</accession>
<dbReference type="SUPFAM" id="SSF51905">
    <property type="entry name" value="FAD/NAD(P)-binding domain"/>
    <property type="match status" value="1"/>
</dbReference>
<reference evidence="3" key="1">
    <citation type="journal article" date="2019" name="Int. J. Syst. Evol. Microbiol.">
        <title>The Global Catalogue of Microorganisms (GCM) 10K type strain sequencing project: providing services to taxonomists for standard genome sequencing and annotation.</title>
        <authorList>
            <consortium name="The Broad Institute Genomics Platform"/>
            <consortium name="The Broad Institute Genome Sequencing Center for Infectious Disease"/>
            <person name="Wu L."/>
            <person name="Ma J."/>
        </authorList>
    </citation>
    <scope>NUCLEOTIDE SEQUENCE [LARGE SCALE GENOMIC DNA]</scope>
    <source>
        <strain evidence="3">JCM 31696</strain>
    </source>
</reference>
<dbReference type="EMBL" id="JBHTIR010002830">
    <property type="protein sequence ID" value="MFD0854289.1"/>
    <property type="molecule type" value="Genomic_DNA"/>
</dbReference>
<keyword evidence="2" id="KW-0503">Monooxygenase</keyword>
<name>A0ABW3CJY2_9ACTN</name>
<sequence>MSDAHDHAVVVGGSLAGLLAARVLSDHFARVTLVERDRYPDTPGYRPGIAQSRHVHVLWSRGLELCEDLFPGLEKELLAAGAHDVGIPSDLLWLTPVGWRRRFASTRLLTFS</sequence>
<evidence type="ECO:0000259" key="1">
    <source>
        <dbReference type="Pfam" id="PF01494"/>
    </source>
</evidence>
<dbReference type="InterPro" id="IPR002938">
    <property type="entry name" value="FAD-bd"/>
</dbReference>
<feature type="domain" description="FAD-binding" evidence="1">
    <location>
        <begin position="8"/>
        <end position="64"/>
    </location>
</feature>